<proteinExistence type="predicted"/>
<evidence type="ECO:0000313" key="3">
    <source>
        <dbReference type="EMBL" id="PVW12639.1"/>
    </source>
</evidence>
<dbReference type="OrthoDB" id="1445936at2"/>
<dbReference type="InterPro" id="IPR026444">
    <property type="entry name" value="Secre_tail"/>
</dbReference>
<evidence type="ECO:0000256" key="1">
    <source>
        <dbReference type="ARBA" id="ARBA00022729"/>
    </source>
</evidence>
<dbReference type="NCBIfam" id="TIGR04183">
    <property type="entry name" value="Por_Secre_tail"/>
    <property type="match status" value="1"/>
</dbReference>
<comment type="caution">
    <text evidence="3">The sequence shown here is derived from an EMBL/GenBank/DDBJ whole genome shotgun (WGS) entry which is preliminary data.</text>
</comment>
<dbReference type="Proteomes" id="UP000245962">
    <property type="component" value="Unassembled WGS sequence"/>
</dbReference>
<sequence length="489" mass="53095">MQNKRISSFGAYGSAAKPDGIDGFGENLICTTGPYINDRPDLSILEDTSEGMGTFGLGAQKTSYNSVAEEVVLPMDFDITSIDVYAYQTGSAPPSITAVYMQIWDGDPSSGSASVVWGDLSTNILDDVVDTGVYRVLESDQSNTDRKIQKVTANTNGLSLSSGTYWVEYTFEGSGTSGPWVPPVAVLGETMTGNALQNVAGTWQAIVDEIANEPQGLPMQIYGVADLGGNGCVEMNPPYEWFFEIGLQVSAGSIYENANDLTLAADESFTLQNISAFLGSEWPITEVNVTYYDDDNGKPGTVIGSENSVTIDNVNAVGSINDYPALNVYEVNLTVDPFEFTGDENNPTLYWIQLTVTNSQNSNVFWVGTYDNQISNPMTSNDGSGWFVDYPGLDGLYTWSGDCSPVLGVEENDFAQFEVYPNPTDDMLYLRTNKNIESISLFNLLGQELLYRDVSKNATEISLASLPAGTYILRTIVEGKVNTQKVIKK</sequence>
<dbReference type="AlphaFoldDB" id="A0A2U0HUY3"/>
<dbReference type="Pfam" id="PF18962">
    <property type="entry name" value="Por_Secre_tail"/>
    <property type="match status" value="1"/>
</dbReference>
<dbReference type="RefSeq" id="WP_116695563.1">
    <property type="nucleotide sequence ID" value="NZ_QEHR01000013.1"/>
</dbReference>
<keyword evidence="4" id="KW-1185">Reference proteome</keyword>
<accession>A0A2U0HUY3</accession>
<evidence type="ECO:0000259" key="2">
    <source>
        <dbReference type="Pfam" id="PF18962"/>
    </source>
</evidence>
<evidence type="ECO:0000313" key="4">
    <source>
        <dbReference type="Proteomes" id="UP000245962"/>
    </source>
</evidence>
<gene>
    <name evidence="3" type="ORF">DDV96_14840</name>
</gene>
<keyword evidence="1" id="KW-0732">Signal</keyword>
<name>A0A2U0HUY3_9FLAO</name>
<feature type="domain" description="Secretion system C-terminal sorting" evidence="2">
    <location>
        <begin position="419"/>
        <end position="487"/>
    </location>
</feature>
<dbReference type="EMBL" id="QEHR01000013">
    <property type="protein sequence ID" value="PVW12639.1"/>
    <property type="molecule type" value="Genomic_DNA"/>
</dbReference>
<reference evidence="3 4" key="1">
    <citation type="submission" date="2018-04" db="EMBL/GenBank/DDBJ databases">
        <title>Marixanthomonas spongiae HN-E44 sp. nov., isolated from a marine sponge.</title>
        <authorList>
            <person name="Luo L."/>
            <person name="Zhuang L."/>
        </authorList>
    </citation>
    <scope>NUCLEOTIDE SEQUENCE [LARGE SCALE GENOMIC DNA]</scope>
    <source>
        <strain evidence="3 4">HN-E44</strain>
    </source>
</reference>
<protein>
    <recommendedName>
        <fullName evidence="2">Secretion system C-terminal sorting domain-containing protein</fullName>
    </recommendedName>
</protein>
<organism evidence="3 4">
    <name type="scientific">Marixanthomonas spongiae</name>
    <dbReference type="NCBI Taxonomy" id="2174845"/>
    <lineage>
        <taxon>Bacteria</taxon>
        <taxon>Pseudomonadati</taxon>
        <taxon>Bacteroidota</taxon>
        <taxon>Flavobacteriia</taxon>
        <taxon>Flavobacteriales</taxon>
        <taxon>Flavobacteriaceae</taxon>
        <taxon>Marixanthomonas</taxon>
    </lineage>
</organism>